<dbReference type="PANTHER" id="PTHR12110:SF21">
    <property type="entry name" value="XYLOSE ISOMERASE-LIKE TIM BARREL DOMAIN-CONTAINING PROTEIN"/>
    <property type="match status" value="1"/>
</dbReference>
<reference evidence="3" key="1">
    <citation type="submission" date="2005-09" db="EMBL/GenBank/DDBJ databases">
        <title>Annotation of the Aspergillus terreus NIH2624 genome.</title>
        <authorList>
            <person name="Birren B.W."/>
            <person name="Lander E.S."/>
            <person name="Galagan J.E."/>
            <person name="Nusbaum C."/>
            <person name="Devon K."/>
            <person name="Henn M."/>
            <person name="Ma L.-J."/>
            <person name="Jaffe D.B."/>
            <person name="Butler J."/>
            <person name="Alvarez P."/>
            <person name="Gnerre S."/>
            <person name="Grabherr M."/>
            <person name="Kleber M."/>
            <person name="Mauceli E.W."/>
            <person name="Brockman W."/>
            <person name="Rounsley S."/>
            <person name="Young S.K."/>
            <person name="LaButti K."/>
            <person name="Pushparaj V."/>
            <person name="DeCaprio D."/>
            <person name="Crawford M."/>
            <person name="Koehrsen M."/>
            <person name="Engels R."/>
            <person name="Montgomery P."/>
            <person name="Pearson M."/>
            <person name="Howarth C."/>
            <person name="Larson L."/>
            <person name="Luoma S."/>
            <person name="White J."/>
            <person name="Alvarado L."/>
            <person name="Kodira C.D."/>
            <person name="Zeng Q."/>
            <person name="Oleary S."/>
            <person name="Yandava C."/>
            <person name="Denning D.W."/>
            <person name="Nierman W.C."/>
            <person name="Milne T."/>
            <person name="Madden K."/>
        </authorList>
    </citation>
    <scope>NUCLEOTIDE SEQUENCE [LARGE SCALE GENOMIC DNA]</scope>
    <source>
        <strain evidence="3">NIH 2624 / FGSC A1156</strain>
    </source>
</reference>
<dbReference type="STRING" id="341663.Q0C8T3"/>
<dbReference type="eggNOG" id="ENOG502S1RE">
    <property type="taxonomic scope" value="Eukaryota"/>
</dbReference>
<dbReference type="HOGENOM" id="CLU_035063_0_0_1"/>
<dbReference type="EMBL" id="CH476608">
    <property type="protein sequence ID" value="EAU30092.1"/>
    <property type="molecule type" value="Genomic_DNA"/>
</dbReference>
<evidence type="ECO:0000313" key="2">
    <source>
        <dbReference type="EMBL" id="EAU30092.1"/>
    </source>
</evidence>
<evidence type="ECO:0000313" key="3">
    <source>
        <dbReference type="Proteomes" id="UP000007963"/>
    </source>
</evidence>
<dbReference type="VEuPathDB" id="FungiDB:ATEG_09901"/>
<feature type="domain" description="Xylose isomerase-like TIM barrel" evidence="1">
    <location>
        <begin position="3"/>
        <end position="285"/>
    </location>
</feature>
<dbReference type="PANTHER" id="PTHR12110">
    <property type="entry name" value="HYDROXYPYRUVATE ISOMERASE"/>
    <property type="match status" value="1"/>
</dbReference>
<dbReference type="Pfam" id="PF01261">
    <property type="entry name" value="AP_endonuc_2"/>
    <property type="match status" value="1"/>
</dbReference>
<dbReference type="GeneID" id="4354243"/>
<dbReference type="AlphaFoldDB" id="Q0C8T3"/>
<dbReference type="OrthoDB" id="5360893at2759"/>
<dbReference type="RefSeq" id="XP_001218523.1">
    <property type="nucleotide sequence ID" value="XM_001218522.1"/>
</dbReference>
<dbReference type="Gene3D" id="3.20.20.150">
    <property type="entry name" value="Divalent-metal-dependent TIM barrel enzymes"/>
    <property type="match status" value="1"/>
</dbReference>
<organism evidence="2 3">
    <name type="scientific">Aspergillus terreus (strain NIH 2624 / FGSC A1156)</name>
    <dbReference type="NCBI Taxonomy" id="341663"/>
    <lineage>
        <taxon>Eukaryota</taxon>
        <taxon>Fungi</taxon>
        <taxon>Dikarya</taxon>
        <taxon>Ascomycota</taxon>
        <taxon>Pezizomycotina</taxon>
        <taxon>Eurotiomycetes</taxon>
        <taxon>Eurotiomycetidae</taxon>
        <taxon>Eurotiales</taxon>
        <taxon>Aspergillaceae</taxon>
        <taxon>Aspergillus</taxon>
        <taxon>Aspergillus subgen. Circumdati</taxon>
    </lineage>
</organism>
<dbReference type="InterPro" id="IPR036237">
    <property type="entry name" value="Xyl_isomerase-like_sf"/>
</dbReference>
<protein>
    <recommendedName>
        <fullName evidence="1">Xylose isomerase-like TIM barrel domain-containing protein</fullName>
    </recommendedName>
</protein>
<name>Q0C8T3_ASPTN</name>
<proteinExistence type="predicted"/>
<gene>
    <name evidence="2" type="ORF">ATEG_09901</name>
</gene>
<dbReference type="SUPFAM" id="SSF51658">
    <property type="entry name" value="Xylose isomerase-like"/>
    <property type="match status" value="1"/>
</dbReference>
<dbReference type="InterPro" id="IPR050312">
    <property type="entry name" value="IolE/XylAMocC-like"/>
</dbReference>
<evidence type="ECO:0000259" key="1">
    <source>
        <dbReference type="Pfam" id="PF01261"/>
    </source>
</evidence>
<dbReference type="InterPro" id="IPR013022">
    <property type="entry name" value="Xyl_isomerase-like_TIM-brl"/>
</dbReference>
<accession>Q0C8T3</accession>
<dbReference type="Proteomes" id="UP000007963">
    <property type="component" value="Unassembled WGS sequence"/>
</dbReference>
<sequence length="369" mass="41631">MKLAACAYYNFKAIELFYDDLDALARSMSAQPTRDDLLMAAREIRAICDSLQIRVLSLQPLQFYKGLVDRRERDRIAYEVVPLWMDILDIVGGDTILIAFNYLPEDPTAGYSPIANDFEVIAGDLRLLTTMGAARFPPVKFEYEAFAWGTYINTWEASWDIVQRVDRPNFGLAIVTFNITGMVYADPSVAGGRNGPQAVANLHQSFQRLATKLNLEKLFVVQMADAEKLSEALKPGYPFYVPGQPSRMSWSRAARQFLCEEDRGGYLPVLDVLRTVVNMGWSGWLARFAIHIPDGDLTLCGEARFINAFPPIALPTGSANRDGSFGHALILRRKGPALYIRKSRQSPITLWDFSDRGYRSRVTRLYFDN</sequence>